<protein>
    <submittedName>
        <fullName evidence="1">Uncharacterized protein</fullName>
    </submittedName>
</protein>
<name>A0ACB0IM97_TRIPR</name>
<proteinExistence type="predicted"/>
<comment type="caution">
    <text evidence="1">The sequence shown here is derived from an EMBL/GenBank/DDBJ whole genome shotgun (WGS) entry which is preliminary data.</text>
</comment>
<dbReference type="Proteomes" id="UP001177021">
    <property type="component" value="Unassembled WGS sequence"/>
</dbReference>
<sequence length="1603" mass="181421">MRERERGRERERTAAPRASLGRPFRSPPSPEARQKRGGDISDREEWTEVRRRRRKETRQDEGRLDRQKQSNNPYKRSSSKPGCFPSCDRCYAHHHYVRNYSRSGRSRSRFNRGQGSFHQLGFRNHPRSLSPVSRSRSVYDYDRRWNVDRRLALEEEGGRRRLSVEAREFGGRSGSGCSRDHMEEGRDRLEFVNGMERAACDSAINGLCRNCVMQENACVLKKQEKGVPALDLGKELVNNVGVVRSDSSLGNGGGVRSDTKMGDGGALGTALKRGLGGAEKRKDVRKMVEDLKPFILCIQETKLQNCDDFLCRTLWGSSSHGFSYRPSVGASGGLLTLWDSSEVEVWSTESREHVLWCHGRFSRTGDDFHVANVYAPCDDGAKQVLWDSLSVRLDSLGGNKVCVCGDFNAVKHLDERRSVRNGHRSSDHIPFNRFIEDNSLIDLPLIGRKFTWFKGDGFSMSRLDRFLLSEEWCLTWPNCKQIAKLRGLSDHCPLVLSANEEDWGPRPSRMLKCWKDIPGYNMFVREKWNSFQVDGWGGYVLKEKFKMIKEALREWHSSHAQNLPSRIDTLKVRLSALDEKGEDDELSEAELAELHGVSYDILSLSKLHASISWQQSRSLWLKEGDANSKYFHSVLASRRRRNALSVIQVDGVTLEGVIPIRQAVFSHFESHFKAPIVERPGVDDLQFKRLSQVEIGGLIKPFTEDEVKQAVWDCDSYKSPGPDGINFGFIKDFWTDLRGDVMRFILDFHRNGRLTKGINSTFIALIPKTDSPQRLNDYRPISLVGSLYKILAKVLANRLRQVMGSVISEAQTAFVKNRQILDGILIANEIVDEARKSKKDLMLFKVDFEKAYDSVDWGYLDDVMGRMSFPTLWRKWIRECVCTATASVLVNGSPTDEFPLRRGLRQGDPLSPFLFLLAAEGLNVLMEAMVARNLFTGYSIGGQESIMVSHLQFADDTLLMGVKSWANVRALRAVLVLFESMSGLKVNFNKSMLVGVNIPESWLDEAASALCCKVGKIPFLYLGLQIGGDPRRLVFWESVLSRIKNRLSGWRSRFLSFGGRLVLLKSVLTSLPVYALSFFKAPSGIISSIESLFIKFFWGGCEDSRKISWVSWKSICLRKEFGGLGVRQLREFNLALLGKWCWRLLVDREGLWFRVLVARYGVEDGRLREGGQRGSVWWRELARIREGVGESGGSWFGEHVLRRVGDGSDTLFWTDPWLDGVSLRERFGRLFVLAETKSLSVAEMYTLGWGIGGEAWKWRRQLRAWEEELLGECQTLLLDISLQDQTLDRWQWRPDPDTGYTVRGAYQILTSQASVTLHTAENLIWHPQVPLKVSIFAWRLLRDRLPTRANLVNRGVLSSTADTCVFGCGVAESAHHLFLSCSFAGHLWDLVRDWVDISPVVATTLRDHFAQFTASAGCHYTLQALHFLQADYLRRTGFFVPPLNAAESCWSSFQSFIDEFQLNFDIRSSCGFQTSWISQGCMNITTKQEFEKQVSLRALQSLRLNCNTSLDNNAHCALCTSKRFEVFTTYLTGVVPGNVSDCRSYTAIYAASLSDDFGPTNPGTAKCLFGLDYTPSGATIMGSSIGSGVVLWLAYSILALFSS</sequence>
<evidence type="ECO:0000313" key="1">
    <source>
        <dbReference type="EMBL" id="CAJ2633292.1"/>
    </source>
</evidence>
<accession>A0ACB0IM97</accession>
<gene>
    <name evidence="1" type="ORF">MILVUS5_LOCUS4426</name>
</gene>
<keyword evidence="2" id="KW-1185">Reference proteome</keyword>
<reference evidence="1" key="1">
    <citation type="submission" date="2023-10" db="EMBL/GenBank/DDBJ databases">
        <authorList>
            <person name="Rodriguez Cubillos JULIANA M."/>
            <person name="De Vega J."/>
        </authorList>
    </citation>
    <scope>NUCLEOTIDE SEQUENCE</scope>
</reference>
<dbReference type="EMBL" id="CASHSV030000001">
    <property type="protein sequence ID" value="CAJ2633292.1"/>
    <property type="molecule type" value="Genomic_DNA"/>
</dbReference>
<organism evidence="1 2">
    <name type="scientific">Trifolium pratense</name>
    <name type="common">Red clover</name>
    <dbReference type="NCBI Taxonomy" id="57577"/>
    <lineage>
        <taxon>Eukaryota</taxon>
        <taxon>Viridiplantae</taxon>
        <taxon>Streptophyta</taxon>
        <taxon>Embryophyta</taxon>
        <taxon>Tracheophyta</taxon>
        <taxon>Spermatophyta</taxon>
        <taxon>Magnoliopsida</taxon>
        <taxon>eudicotyledons</taxon>
        <taxon>Gunneridae</taxon>
        <taxon>Pentapetalae</taxon>
        <taxon>rosids</taxon>
        <taxon>fabids</taxon>
        <taxon>Fabales</taxon>
        <taxon>Fabaceae</taxon>
        <taxon>Papilionoideae</taxon>
        <taxon>50 kb inversion clade</taxon>
        <taxon>NPAAA clade</taxon>
        <taxon>Hologalegina</taxon>
        <taxon>IRL clade</taxon>
        <taxon>Trifolieae</taxon>
        <taxon>Trifolium</taxon>
    </lineage>
</organism>
<evidence type="ECO:0000313" key="2">
    <source>
        <dbReference type="Proteomes" id="UP001177021"/>
    </source>
</evidence>